<dbReference type="InterPro" id="IPR034161">
    <property type="entry name" value="Pepsin-like_plant"/>
</dbReference>
<keyword evidence="7" id="KW-0378">Hydrolase</keyword>
<comment type="similarity">
    <text evidence="2">Belongs to the peptidase A1 family.</text>
</comment>
<evidence type="ECO:0000313" key="10">
    <source>
        <dbReference type="Proteomes" id="UP000087171"/>
    </source>
</evidence>
<dbReference type="OrthoDB" id="2747330at2759"/>
<dbReference type="GO" id="GO:0005576">
    <property type="term" value="C:extracellular region"/>
    <property type="evidence" value="ECO:0007669"/>
    <property type="project" value="UniProtKB-SubCell"/>
</dbReference>
<evidence type="ECO:0000256" key="2">
    <source>
        <dbReference type="ARBA" id="ARBA00007447"/>
    </source>
</evidence>
<accession>A0A1S3EHJ1</accession>
<dbReference type="InterPro" id="IPR032861">
    <property type="entry name" value="TAXi_N"/>
</dbReference>
<keyword evidence="6" id="KW-0064">Aspartyl protease</keyword>
<dbReference type="PaxDb" id="3827-XP_004513308.1"/>
<dbReference type="InterPro" id="IPR001969">
    <property type="entry name" value="Aspartic_peptidase_AS"/>
</dbReference>
<gene>
    <name evidence="11" type="primary">LOC101508521</name>
</gene>
<evidence type="ECO:0000256" key="3">
    <source>
        <dbReference type="ARBA" id="ARBA00022525"/>
    </source>
</evidence>
<dbReference type="KEGG" id="cam:101508521"/>
<keyword evidence="8" id="KW-0325">Glycoprotein</keyword>
<evidence type="ECO:0000256" key="8">
    <source>
        <dbReference type="ARBA" id="ARBA00023180"/>
    </source>
</evidence>
<feature type="domain" description="Peptidase A1" evidence="9">
    <location>
        <begin position="104"/>
        <end position="442"/>
    </location>
</feature>
<dbReference type="Proteomes" id="UP000087171">
    <property type="component" value="Unplaced"/>
</dbReference>
<dbReference type="eggNOG" id="KOG1339">
    <property type="taxonomic scope" value="Eukaryota"/>
</dbReference>
<dbReference type="PROSITE" id="PS00141">
    <property type="entry name" value="ASP_PROTEASE"/>
    <property type="match status" value="1"/>
</dbReference>
<evidence type="ECO:0000313" key="11">
    <source>
        <dbReference type="RefSeq" id="XP_012574883.2"/>
    </source>
</evidence>
<evidence type="ECO:0000256" key="1">
    <source>
        <dbReference type="ARBA" id="ARBA00004613"/>
    </source>
</evidence>
<dbReference type="PANTHER" id="PTHR47967:SF66">
    <property type="entry name" value="ASPARTIC PROTEINASE CDR1-RELATED"/>
    <property type="match status" value="1"/>
</dbReference>
<sequence length="450" mass="49777">MNNNSNLSIYFYTRATMNSLCSFFTLVLFFLCFVVSLSDSLNDGFNVELIHRDSSKSPFYHSTQNKYQHVSNALRRSINRVNHFYKDSLIKTPKSIVTPDNGEYLMSYSIGTPPFKLYGIVDTGSDIVWLQCKPCHHCYNQTSGMFDPSKSSSYKSIPCLSKTCKYVSDTQCTKRHSCEYTIQYGDQSRSQGDLVTETLTLDSTTGRTISFPKTVIGCGTQNTVSFHGQSSGIVGLGRGHVSLTTQLGSSISGKFSYCLVPMWSESNITSKLNFGHAAVVSGHGTVSTPLSNNPKEVFYYLTLEAISVGNERIKFRDPSRGSEEGNIIIDSGTTLTLLPTEIYINLESAVAKLVKLKRARDPNNILNLCYSIPSHKYNFPTITLHFKDADVKLASIGTFIEVADGIICFAFASTESGAIFGNLAQQNLLVGYDLVKKHVSFKSTDCTKLH</sequence>
<dbReference type="InterPro" id="IPR021109">
    <property type="entry name" value="Peptidase_aspartic_dom_sf"/>
</dbReference>
<dbReference type="CDD" id="cd05476">
    <property type="entry name" value="pepsin_A_like_plant"/>
    <property type="match status" value="1"/>
</dbReference>
<protein>
    <submittedName>
        <fullName evidence="11">Aspartic proteinase CDR1-like</fullName>
    </submittedName>
</protein>
<dbReference type="STRING" id="3827.A0A1S3EHJ1"/>
<keyword evidence="3" id="KW-0964">Secreted</keyword>
<proteinExistence type="inferred from homology"/>
<evidence type="ECO:0000256" key="7">
    <source>
        <dbReference type="ARBA" id="ARBA00022801"/>
    </source>
</evidence>
<comment type="subcellular location">
    <subcellularLocation>
        <location evidence="1">Secreted</location>
    </subcellularLocation>
</comment>
<dbReference type="GO" id="GO:0004190">
    <property type="term" value="F:aspartic-type endopeptidase activity"/>
    <property type="evidence" value="ECO:0007669"/>
    <property type="project" value="UniProtKB-KW"/>
</dbReference>
<dbReference type="AlphaFoldDB" id="A0A1S3EHJ1"/>
<dbReference type="FunFam" id="2.40.70.10:FF:000016">
    <property type="entry name" value="Probable aspartic protease At2g35615"/>
    <property type="match status" value="1"/>
</dbReference>
<dbReference type="PANTHER" id="PTHR47967">
    <property type="entry name" value="OS07G0603500 PROTEIN-RELATED"/>
    <property type="match status" value="1"/>
</dbReference>
<reference evidence="11" key="1">
    <citation type="submission" date="2025-08" db="UniProtKB">
        <authorList>
            <consortium name="RefSeq"/>
        </authorList>
    </citation>
    <scope>IDENTIFICATION</scope>
    <source>
        <tissue evidence="11">Etiolated seedlings</tissue>
    </source>
</reference>
<evidence type="ECO:0000256" key="4">
    <source>
        <dbReference type="ARBA" id="ARBA00022670"/>
    </source>
</evidence>
<evidence type="ECO:0000259" key="9">
    <source>
        <dbReference type="PROSITE" id="PS51767"/>
    </source>
</evidence>
<dbReference type="GeneID" id="101508521"/>
<dbReference type="Pfam" id="PF14543">
    <property type="entry name" value="TAXi_N"/>
    <property type="match status" value="1"/>
</dbReference>
<name>A0A1S3EHJ1_CICAR</name>
<keyword evidence="5" id="KW-0732">Signal</keyword>
<evidence type="ECO:0000256" key="5">
    <source>
        <dbReference type="ARBA" id="ARBA00022729"/>
    </source>
</evidence>
<evidence type="ECO:0000256" key="6">
    <source>
        <dbReference type="ARBA" id="ARBA00022750"/>
    </source>
</evidence>
<dbReference type="FunFam" id="2.40.70.10:FF:000050">
    <property type="entry name" value="Aspartic proteinase CDR1"/>
    <property type="match status" value="1"/>
</dbReference>
<dbReference type="RefSeq" id="XP_012574883.2">
    <property type="nucleotide sequence ID" value="XM_012719429.2"/>
</dbReference>
<dbReference type="InterPro" id="IPR032799">
    <property type="entry name" value="TAXi_C"/>
</dbReference>
<dbReference type="SUPFAM" id="SSF50630">
    <property type="entry name" value="Acid proteases"/>
    <property type="match status" value="1"/>
</dbReference>
<organism evidence="10 11">
    <name type="scientific">Cicer arietinum</name>
    <name type="common">Chickpea</name>
    <name type="synonym">Garbanzo</name>
    <dbReference type="NCBI Taxonomy" id="3827"/>
    <lineage>
        <taxon>Eukaryota</taxon>
        <taxon>Viridiplantae</taxon>
        <taxon>Streptophyta</taxon>
        <taxon>Embryophyta</taxon>
        <taxon>Tracheophyta</taxon>
        <taxon>Spermatophyta</taxon>
        <taxon>Magnoliopsida</taxon>
        <taxon>eudicotyledons</taxon>
        <taxon>Gunneridae</taxon>
        <taxon>Pentapetalae</taxon>
        <taxon>rosids</taxon>
        <taxon>fabids</taxon>
        <taxon>Fabales</taxon>
        <taxon>Fabaceae</taxon>
        <taxon>Papilionoideae</taxon>
        <taxon>50 kb inversion clade</taxon>
        <taxon>NPAAA clade</taxon>
        <taxon>Hologalegina</taxon>
        <taxon>IRL clade</taxon>
        <taxon>Cicereae</taxon>
        <taxon>Cicer</taxon>
    </lineage>
</organism>
<dbReference type="InterPro" id="IPR051708">
    <property type="entry name" value="Plant_Aspart_Prot_A1"/>
</dbReference>
<dbReference type="Gene3D" id="2.40.70.10">
    <property type="entry name" value="Acid Proteases"/>
    <property type="match status" value="2"/>
</dbReference>
<keyword evidence="10" id="KW-1185">Reference proteome</keyword>
<dbReference type="Pfam" id="PF14541">
    <property type="entry name" value="TAXi_C"/>
    <property type="match status" value="1"/>
</dbReference>
<dbReference type="PROSITE" id="PS51767">
    <property type="entry name" value="PEPTIDASE_A1"/>
    <property type="match status" value="1"/>
</dbReference>
<keyword evidence="4" id="KW-0645">Protease</keyword>
<dbReference type="InterPro" id="IPR033121">
    <property type="entry name" value="PEPTIDASE_A1"/>
</dbReference>
<dbReference type="GO" id="GO:0006508">
    <property type="term" value="P:proteolysis"/>
    <property type="evidence" value="ECO:0007669"/>
    <property type="project" value="UniProtKB-KW"/>
</dbReference>